<dbReference type="Proteomes" id="UP000740883">
    <property type="component" value="Unassembled WGS sequence"/>
</dbReference>
<organism evidence="2 3">
    <name type="scientific">Nosema granulosis</name>
    <dbReference type="NCBI Taxonomy" id="83296"/>
    <lineage>
        <taxon>Eukaryota</taxon>
        <taxon>Fungi</taxon>
        <taxon>Fungi incertae sedis</taxon>
        <taxon>Microsporidia</taxon>
        <taxon>Nosematidae</taxon>
        <taxon>Nosema</taxon>
    </lineage>
</organism>
<reference evidence="2 3" key="1">
    <citation type="journal article" date="2020" name="Genome Biol. Evol.">
        <title>Comparative genomics of strictly vertically transmitted, feminizing microsporidia endosymbionts of amphipod crustaceans.</title>
        <authorList>
            <person name="Cormier A."/>
            <person name="Chebbi M.A."/>
            <person name="Giraud I."/>
            <person name="Wattier R."/>
            <person name="Teixeira M."/>
            <person name="Gilbert C."/>
            <person name="Rigaud T."/>
            <person name="Cordaux R."/>
        </authorList>
    </citation>
    <scope>NUCLEOTIDE SEQUENCE [LARGE SCALE GENOMIC DNA]</scope>
    <source>
        <strain evidence="2 3">Ou3-Ou53</strain>
    </source>
</reference>
<dbReference type="InterPro" id="IPR023214">
    <property type="entry name" value="HAD_sf"/>
</dbReference>
<evidence type="ECO:0000313" key="3">
    <source>
        <dbReference type="Proteomes" id="UP000740883"/>
    </source>
</evidence>
<protein>
    <submittedName>
        <fullName evidence="2">C-terminal domain small phosphatase</fullName>
    </submittedName>
</protein>
<dbReference type="NCBIfam" id="TIGR02251">
    <property type="entry name" value="HIF-SF_euk"/>
    <property type="match status" value="1"/>
</dbReference>
<dbReference type="SUPFAM" id="SSF56784">
    <property type="entry name" value="HAD-like"/>
    <property type="match status" value="1"/>
</dbReference>
<dbReference type="Gene3D" id="3.40.50.1000">
    <property type="entry name" value="HAD superfamily/HAD-like"/>
    <property type="match status" value="1"/>
</dbReference>
<keyword evidence="3" id="KW-1185">Reference proteome</keyword>
<proteinExistence type="predicted"/>
<comment type="caution">
    <text evidence="2">The sequence shown here is derived from an EMBL/GenBank/DDBJ whole genome shotgun (WGS) entry which is preliminary data.</text>
</comment>
<dbReference type="SMART" id="SM00577">
    <property type="entry name" value="CPDc"/>
    <property type="match status" value="1"/>
</dbReference>
<dbReference type="InterPro" id="IPR050365">
    <property type="entry name" value="TIM50"/>
</dbReference>
<dbReference type="EMBL" id="SBJO01000028">
    <property type="protein sequence ID" value="KAF9764317.1"/>
    <property type="molecule type" value="Genomic_DNA"/>
</dbReference>
<evidence type="ECO:0000313" key="2">
    <source>
        <dbReference type="EMBL" id="KAF9764317.1"/>
    </source>
</evidence>
<dbReference type="InterPro" id="IPR036412">
    <property type="entry name" value="HAD-like_sf"/>
</dbReference>
<feature type="domain" description="FCP1 homology" evidence="1">
    <location>
        <begin position="56"/>
        <end position="214"/>
    </location>
</feature>
<dbReference type="CDD" id="cd07521">
    <property type="entry name" value="HAD_FCP1-like"/>
    <property type="match status" value="1"/>
</dbReference>
<dbReference type="InterPro" id="IPR004274">
    <property type="entry name" value="FCP1_dom"/>
</dbReference>
<sequence>MGFFFDLFSCCSSNESNVKVDDINEEKVDLSSCQSLSAEHVGYKDNHIFDYLLPRKTDDLPTLVLDLDSTLVYSTYESTKDFDYRIFIERKDSTMAIFVKERPFLRRFLKQLSEKYEIVIFTASKEKYASQVISRLGGKKYIQHALFRESCSLVDGNYIKDLSRLGRDLERTIIVDDAAVAFSFHPRNGINIKPYFGQEDDTELKSLCNRLSDLSSHTNLVEQLEGYLEV</sequence>
<gene>
    <name evidence="2" type="primary">fcpA</name>
    <name evidence="2" type="ORF">NGRA_0667</name>
</gene>
<dbReference type="GO" id="GO:0016791">
    <property type="term" value="F:phosphatase activity"/>
    <property type="evidence" value="ECO:0007669"/>
    <property type="project" value="InterPro"/>
</dbReference>
<name>A0A9P6L049_9MICR</name>
<dbReference type="Pfam" id="PF03031">
    <property type="entry name" value="NIF"/>
    <property type="match status" value="1"/>
</dbReference>
<accession>A0A9P6L049</accession>
<dbReference type="FunFam" id="3.40.50.1000:FF:000093">
    <property type="entry name" value="NLI interacting factor-like phosphatase family protein"/>
    <property type="match status" value="1"/>
</dbReference>
<dbReference type="InterPro" id="IPR011948">
    <property type="entry name" value="Dullard_phosphatase"/>
</dbReference>
<evidence type="ECO:0000259" key="1">
    <source>
        <dbReference type="PROSITE" id="PS50969"/>
    </source>
</evidence>
<dbReference type="AlphaFoldDB" id="A0A9P6L049"/>
<dbReference type="PROSITE" id="PS50969">
    <property type="entry name" value="FCP1"/>
    <property type="match status" value="1"/>
</dbReference>
<dbReference type="OrthoDB" id="277011at2759"/>
<dbReference type="PANTHER" id="PTHR12210">
    <property type="entry name" value="DULLARD PROTEIN PHOSPHATASE"/>
    <property type="match status" value="1"/>
</dbReference>